<dbReference type="SUPFAM" id="SSF144091">
    <property type="entry name" value="Rhomboid-like"/>
    <property type="match status" value="1"/>
</dbReference>
<keyword evidence="3 5" id="KW-1133">Transmembrane helix</keyword>
<dbReference type="OrthoDB" id="73612at2759"/>
<dbReference type="Proteomes" id="UP000308549">
    <property type="component" value="Unassembled WGS sequence"/>
</dbReference>
<dbReference type="GO" id="GO:0006890">
    <property type="term" value="P:retrograde vesicle-mediated transport, Golgi to endoplasmic reticulum"/>
    <property type="evidence" value="ECO:0007669"/>
    <property type="project" value="InterPro"/>
</dbReference>
<dbReference type="GO" id="GO:0005794">
    <property type="term" value="C:Golgi apparatus"/>
    <property type="evidence" value="ECO:0007669"/>
    <property type="project" value="TreeGrafter"/>
</dbReference>
<evidence type="ECO:0000256" key="2">
    <source>
        <dbReference type="ARBA" id="ARBA00022692"/>
    </source>
</evidence>
<dbReference type="InterPro" id="IPR035952">
    <property type="entry name" value="Rhomboid-like_sf"/>
</dbReference>
<evidence type="ECO:0000256" key="3">
    <source>
        <dbReference type="ARBA" id="ARBA00022989"/>
    </source>
</evidence>
<sequence length="387" mass="41110">MAPRINLPPLTRALVLVVLALSALNATLRFRKYNSADPSTVHSSFATKTSSYLTSPQWAIPYLVCVPPSSLRYPWTLLTAALVENNIVSLAISGAVVWFTGRYLERAYGSAEFAKFTLFVTVVPNLLCFCLYTGWRMLVGPVLYPTPIQGLMPLEAGFLVALKQLVPEHTVSLFKATIRIRVKHFPALFTLANIISGPLLGTDTALWLSLFGFLTSWIYLRFFRVSELGGEAGDGIATGGETPATLRGDASDTFAFVAFFPDFVHPVLAPVCEGVYAALVQARVLTPFSSAAVEAGNQSAQARSEGLPSIMTSTAGGGGRRAEAERRRALALKALDQRLSAAASSRGASAPVQAAAPNVAGEGVEVDAVSAAGVSDVNLQTTKDAQA</sequence>
<gene>
    <name evidence="6" type="ORF">B0A50_00950</name>
</gene>
<organism evidence="6 7">
    <name type="scientific">Salinomyces thailandicus</name>
    <dbReference type="NCBI Taxonomy" id="706561"/>
    <lineage>
        <taxon>Eukaryota</taxon>
        <taxon>Fungi</taxon>
        <taxon>Dikarya</taxon>
        <taxon>Ascomycota</taxon>
        <taxon>Pezizomycotina</taxon>
        <taxon>Dothideomycetes</taxon>
        <taxon>Dothideomycetidae</taxon>
        <taxon>Mycosphaerellales</taxon>
        <taxon>Teratosphaeriaceae</taxon>
        <taxon>Salinomyces</taxon>
    </lineage>
</organism>
<dbReference type="AlphaFoldDB" id="A0A4U0UED7"/>
<evidence type="ECO:0000256" key="1">
    <source>
        <dbReference type="ARBA" id="ARBA00004141"/>
    </source>
</evidence>
<proteinExistence type="predicted"/>
<dbReference type="PANTHER" id="PTHR13377:SF3">
    <property type="entry name" value="TRANSMEMBRANE PROTEIN 115"/>
    <property type="match status" value="1"/>
</dbReference>
<comment type="subcellular location">
    <subcellularLocation>
        <location evidence="1">Membrane</location>
        <topology evidence="1">Multi-pass membrane protein</topology>
    </subcellularLocation>
</comment>
<keyword evidence="2 5" id="KW-0812">Transmembrane</keyword>
<dbReference type="Pfam" id="PF08551">
    <property type="entry name" value="DUF1751"/>
    <property type="match status" value="1"/>
</dbReference>
<accession>A0A4U0UED7</accession>
<dbReference type="EMBL" id="NAJL01000004">
    <property type="protein sequence ID" value="TKA32725.1"/>
    <property type="molecule type" value="Genomic_DNA"/>
</dbReference>
<dbReference type="Gene3D" id="1.20.1540.10">
    <property type="entry name" value="Rhomboid-like"/>
    <property type="match status" value="1"/>
</dbReference>
<feature type="transmembrane region" description="Helical" evidence="5">
    <location>
        <begin position="77"/>
        <end position="101"/>
    </location>
</feature>
<evidence type="ECO:0000313" key="7">
    <source>
        <dbReference type="Proteomes" id="UP000308549"/>
    </source>
</evidence>
<dbReference type="FunFam" id="1.20.1540.10:FF:000004">
    <property type="entry name" value="Transmembrane protein 115"/>
    <property type="match status" value="1"/>
</dbReference>
<keyword evidence="4 5" id="KW-0472">Membrane</keyword>
<dbReference type="InterPro" id="IPR013861">
    <property type="entry name" value="TMEM115/Pdh1/Rbl19"/>
</dbReference>
<dbReference type="SMART" id="SM01160">
    <property type="entry name" value="DUF1751"/>
    <property type="match status" value="1"/>
</dbReference>
<evidence type="ECO:0008006" key="8">
    <source>
        <dbReference type="Google" id="ProtNLM"/>
    </source>
</evidence>
<dbReference type="GO" id="GO:0016020">
    <property type="term" value="C:membrane"/>
    <property type="evidence" value="ECO:0007669"/>
    <property type="project" value="UniProtKB-SubCell"/>
</dbReference>
<keyword evidence="7" id="KW-1185">Reference proteome</keyword>
<evidence type="ECO:0000256" key="5">
    <source>
        <dbReference type="SAM" id="Phobius"/>
    </source>
</evidence>
<feature type="transmembrane region" description="Helical" evidence="5">
    <location>
        <begin position="113"/>
        <end position="135"/>
    </location>
</feature>
<comment type="caution">
    <text evidence="6">The sequence shown here is derived from an EMBL/GenBank/DDBJ whole genome shotgun (WGS) entry which is preliminary data.</text>
</comment>
<name>A0A4U0UED7_9PEZI</name>
<reference evidence="6 7" key="1">
    <citation type="submission" date="2017-03" db="EMBL/GenBank/DDBJ databases">
        <title>Genomes of endolithic fungi from Antarctica.</title>
        <authorList>
            <person name="Coleine C."/>
            <person name="Masonjones S."/>
            <person name="Stajich J.E."/>
        </authorList>
    </citation>
    <scope>NUCLEOTIDE SEQUENCE [LARGE SCALE GENOMIC DNA]</scope>
    <source>
        <strain evidence="6 7">CCFEE 6315</strain>
    </source>
</reference>
<evidence type="ECO:0000313" key="6">
    <source>
        <dbReference type="EMBL" id="TKA32725.1"/>
    </source>
</evidence>
<evidence type="ECO:0000256" key="4">
    <source>
        <dbReference type="ARBA" id="ARBA00023136"/>
    </source>
</evidence>
<protein>
    <recommendedName>
        <fullName evidence="8">Rhomboid family protein</fullName>
    </recommendedName>
</protein>
<dbReference type="PANTHER" id="PTHR13377">
    <property type="entry name" value="PLACENTAL PROTEIN 6"/>
    <property type="match status" value="1"/>
</dbReference>